<dbReference type="EMBL" id="FNUJ01000004">
    <property type="protein sequence ID" value="SEF29615.1"/>
    <property type="molecule type" value="Genomic_DNA"/>
</dbReference>
<dbReference type="STRING" id="218821.SAMN05421837_104778"/>
<dbReference type="GO" id="GO:0008270">
    <property type="term" value="F:zinc ion binding"/>
    <property type="evidence" value="ECO:0007669"/>
    <property type="project" value="UniProtKB-KW"/>
</dbReference>
<accession>A0A1H5QU66</accession>
<dbReference type="CDD" id="cd05819">
    <property type="entry name" value="NHL"/>
    <property type="match status" value="1"/>
</dbReference>
<gene>
    <name evidence="3" type="ORF">SAMN05421837_104778</name>
</gene>
<dbReference type="InterPro" id="IPR001258">
    <property type="entry name" value="NHL_repeat"/>
</dbReference>
<feature type="repeat" description="NHL" evidence="2">
    <location>
        <begin position="94"/>
        <end position="126"/>
    </location>
</feature>
<dbReference type="PANTHER" id="PTHR24104">
    <property type="entry name" value="E3 UBIQUITIN-PROTEIN LIGASE NHLRC1-RELATED"/>
    <property type="match status" value="1"/>
</dbReference>
<name>A0A1H5QU66_9PSEU</name>
<dbReference type="PROSITE" id="PS51125">
    <property type="entry name" value="NHL"/>
    <property type="match status" value="2"/>
</dbReference>
<evidence type="ECO:0000313" key="4">
    <source>
        <dbReference type="Proteomes" id="UP000198878"/>
    </source>
</evidence>
<proteinExistence type="predicted"/>
<keyword evidence="4" id="KW-1185">Reference proteome</keyword>
<dbReference type="SUPFAM" id="SSF101898">
    <property type="entry name" value="NHL repeat"/>
    <property type="match status" value="1"/>
</dbReference>
<dbReference type="AlphaFoldDB" id="A0A1H5QU66"/>
<reference evidence="4" key="1">
    <citation type="submission" date="2016-10" db="EMBL/GenBank/DDBJ databases">
        <authorList>
            <person name="Varghese N."/>
            <person name="Submissions S."/>
        </authorList>
    </citation>
    <scope>NUCLEOTIDE SEQUENCE [LARGE SCALE GENOMIC DNA]</scope>
    <source>
        <strain evidence="4">DSM 44654</strain>
    </source>
</reference>
<organism evidence="3 4">
    <name type="scientific">Amycolatopsis pretoriensis</name>
    <dbReference type="NCBI Taxonomy" id="218821"/>
    <lineage>
        <taxon>Bacteria</taxon>
        <taxon>Bacillati</taxon>
        <taxon>Actinomycetota</taxon>
        <taxon>Actinomycetes</taxon>
        <taxon>Pseudonocardiales</taxon>
        <taxon>Pseudonocardiaceae</taxon>
        <taxon>Amycolatopsis</taxon>
    </lineage>
</organism>
<evidence type="ECO:0000313" key="3">
    <source>
        <dbReference type="EMBL" id="SEF29615.1"/>
    </source>
</evidence>
<protein>
    <submittedName>
        <fullName evidence="3">NHL repeat-containing protein</fullName>
    </submittedName>
</protein>
<dbReference type="Gene3D" id="2.120.10.30">
    <property type="entry name" value="TolB, C-terminal domain"/>
    <property type="match status" value="1"/>
</dbReference>
<dbReference type="Proteomes" id="UP000198878">
    <property type="component" value="Unassembled WGS sequence"/>
</dbReference>
<dbReference type="InterPro" id="IPR011042">
    <property type="entry name" value="6-blade_b-propeller_TolB-like"/>
</dbReference>
<keyword evidence="1" id="KW-0677">Repeat</keyword>
<evidence type="ECO:0000256" key="1">
    <source>
        <dbReference type="ARBA" id="ARBA00022737"/>
    </source>
</evidence>
<sequence length="207" mass="21780">MLAVDVVSDGRTVAEHSFRYWPPWLAVGDPGAVATSEVASLPRAFGGPGAGPGQFRAPSGIAVDVRGRVWVADTGNDRVQAFTHDGALVRVLAGRLKAPEGVAVDAAGHVYVADTGNRRVVQFSWWGGFVREFGGLDRPRGLALDHAGRLLVDDTGRVARFDTRTGAALSDTTEPISSPRDMADDGLGGVWVAETGNHRIVHFGASA</sequence>
<feature type="repeat" description="NHL" evidence="2">
    <location>
        <begin position="45"/>
        <end position="85"/>
    </location>
</feature>
<dbReference type="Pfam" id="PF01436">
    <property type="entry name" value="NHL"/>
    <property type="match status" value="2"/>
</dbReference>
<evidence type="ECO:0000256" key="2">
    <source>
        <dbReference type="PROSITE-ProRule" id="PRU00504"/>
    </source>
</evidence>
<dbReference type="PANTHER" id="PTHR24104:SF25">
    <property type="entry name" value="PROTEIN LIN-41"/>
    <property type="match status" value="1"/>
</dbReference>
<dbReference type="InterPro" id="IPR050952">
    <property type="entry name" value="TRIM-NHL_E3_ligases"/>
</dbReference>